<feature type="transmembrane region" description="Helical" evidence="2">
    <location>
        <begin position="126"/>
        <end position="153"/>
    </location>
</feature>
<keyword evidence="4" id="KW-1185">Reference proteome</keyword>
<dbReference type="OrthoDB" id="8224664at2"/>
<dbReference type="AlphaFoldDB" id="A0A5M3W2N7"/>
<reference evidence="3 4" key="1">
    <citation type="submission" date="2019-10" db="EMBL/GenBank/DDBJ databases">
        <title>Whole genome shotgun sequence of Acrocarpospora corrugata NBRC 13972.</title>
        <authorList>
            <person name="Ichikawa N."/>
            <person name="Kimura A."/>
            <person name="Kitahashi Y."/>
            <person name="Komaki H."/>
            <person name="Oguchi A."/>
        </authorList>
    </citation>
    <scope>NUCLEOTIDE SEQUENCE [LARGE SCALE GENOMIC DNA]</scope>
    <source>
        <strain evidence="3 4">NBRC 13972</strain>
    </source>
</reference>
<protein>
    <recommendedName>
        <fullName evidence="5">DUF4386 domain-containing protein</fullName>
    </recommendedName>
</protein>
<dbReference type="RefSeq" id="WP_155339472.1">
    <property type="nucleotide sequence ID" value="NZ_BAAABN010000014.1"/>
</dbReference>
<accession>A0A5M3W2N7</accession>
<name>A0A5M3W2N7_9ACTN</name>
<evidence type="ECO:0000256" key="2">
    <source>
        <dbReference type="SAM" id="Phobius"/>
    </source>
</evidence>
<gene>
    <name evidence="3" type="ORF">Acor_53610</name>
</gene>
<proteinExistence type="predicted"/>
<feature type="transmembrane region" description="Helical" evidence="2">
    <location>
        <begin position="185"/>
        <end position="203"/>
    </location>
</feature>
<feature type="transmembrane region" description="Helical" evidence="2">
    <location>
        <begin position="47"/>
        <end position="72"/>
    </location>
</feature>
<feature type="region of interest" description="Disordered" evidence="1">
    <location>
        <begin position="213"/>
        <end position="242"/>
    </location>
</feature>
<dbReference type="EMBL" id="BLAD01000067">
    <property type="protein sequence ID" value="GES03295.1"/>
    <property type="molecule type" value="Genomic_DNA"/>
</dbReference>
<evidence type="ECO:0000313" key="4">
    <source>
        <dbReference type="Proteomes" id="UP000334990"/>
    </source>
</evidence>
<organism evidence="3 4">
    <name type="scientific">Acrocarpospora corrugata</name>
    <dbReference type="NCBI Taxonomy" id="35763"/>
    <lineage>
        <taxon>Bacteria</taxon>
        <taxon>Bacillati</taxon>
        <taxon>Actinomycetota</taxon>
        <taxon>Actinomycetes</taxon>
        <taxon>Streptosporangiales</taxon>
        <taxon>Streptosporangiaceae</taxon>
        <taxon>Acrocarpospora</taxon>
    </lineage>
</organism>
<keyword evidence="2" id="KW-0812">Transmembrane</keyword>
<keyword evidence="2" id="KW-1133">Transmembrane helix</keyword>
<sequence>MTAVPPARPTALSLVGAGILFLLYPVVRPYSDETSAAGAQAMASSAWMAAHLFAVAGFILLTLGLLGLYLVLGQRLALRAAITAWIGVGLTLPYYGAEMFGLNVIAGRAVRDRDASLLQLADQFRYGPAAITMFGAGLVLLAVGAVMAAVAVWRSGALPRWSSVPLAAGFVLFLPQFFGTPALRMAHGALIAVGGVWLGLALWRARRAPFPQTAEWTGDQEGSNASAKPRRASSIEPSPDRR</sequence>
<comment type="caution">
    <text evidence="3">The sequence shown here is derived from an EMBL/GenBank/DDBJ whole genome shotgun (WGS) entry which is preliminary data.</text>
</comment>
<feature type="transmembrane region" description="Helical" evidence="2">
    <location>
        <begin position="84"/>
        <end position="106"/>
    </location>
</feature>
<feature type="transmembrane region" description="Helical" evidence="2">
    <location>
        <begin position="7"/>
        <end position="27"/>
    </location>
</feature>
<feature type="transmembrane region" description="Helical" evidence="2">
    <location>
        <begin position="160"/>
        <end position="179"/>
    </location>
</feature>
<keyword evidence="2" id="KW-0472">Membrane</keyword>
<evidence type="ECO:0000313" key="3">
    <source>
        <dbReference type="EMBL" id="GES03295.1"/>
    </source>
</evidence>
<dbReference type="Proteomes" id="UP000334990">
    <property type="component" value="Unassembled WGS sequence"/>
</dbReference>
<evidence type="ECO:0000256" key="1">
    <source>
        <dbReference type="SAM" id="MobiDB-lite"/>
    </source>
</evidence>
<evidence type="ECO:0008006" key="5">
    <source>
        <dbReference type="Google" id="ProtNLM"/>
    </source>
</evidence>